<name>A0A9P6MC05_9FUNG</name>
<evidence type="ECO:0000313" key="3">
    <source>
        <dbReference type="Proteomes" id="UP000749646"/>
    </source>
</evidence>
<accession>A0A9P6MC05</accession>
<organism evidence="2 3">
    <name type="scientific">Modicella reniformis</name>
    <dbReference type="NCBI Taxonomy" id="1440133"/>
    <lineage>
        <taxon>Eukaryota</taxon>
        <taxon>Fungi</taxon>
        <taxon>Fungi incertae sedis</taxon>
        <taxon>Mucoromycota</taxon>
        <taxon>Mortierellomycotina</taxon>
        <taxon>Mortierellomycetes</taxon>
        <taxon>Mortierellales</taxon>
        <taxon>Mortierellaceae</taxon>
        <taxon>Modicella</taxon>
    </lineage>
</organism>
<sequence>MAPLLAEPASDSDSDIDWLKARFGPYSVDNPPPQPMEISVRAGDFHAVVFILAMRRRSRLAAVVATTTTTLTAAASPWALHNIDQQGPGLHTPRQYPSRTSSNNNSTNNIHRKPLPDNSGHPFSLMATSATAAYRQQALSQDYPMSAEYALYARPGQS</sequence>
<evidence type="ECO:0000256" key="1">
    <source>
        <dbReference type="SAM" id="MobiDB-lite"/>
    </source>
</evidence>
<dbReference type="EMBL" id="JAAAHW010002847">
    <property type="protein sequence ID" value="KAF9991345.1"/>
    <property type="molecule type" value="Genomic_DNA"/>
</dbReference>
<keyword evidence="3" id="KW-1185">Reference proteome</keyword>
<evidence type="ECO:0000313" key="2">
    <source>
        <dbReference type="EMBL" id="KAF9991345.1"/>
    </source>
</evidence>
<gene>
    <name evidence="2" type="ORF">BGZ65_000786</name>
</gene>
<reference evidence="2" key="1">
    <citation type="journal article" date="2020" name="Fungal Divers.">
        <title>Resolving the Mortierellaceae phylogeny through synthesis of multi-gene phylogenetics and phylogenomics.</title>
        <authorList>
            <person name="Vandepol N."/>
            <person name="Liber J."/>
            <person name="Desiro A."/>
            <person name="Na H."/>
            <person name="Kennedy M."/>
            <person name="Barry K."/>
            <person name="Grigoriev I.V."/>
            <person name="Miller A.N."/>
            <person name="O'Donnell K."/>
            <person name="Stajich J.E."/>
            <person name="Bonito G."/>
        </authorList>
    </citation>
    <scope>NUCLEOTIDE SEQUENCE</scope>
    <source>
        <strain evidence="2">MES-2147</strain>
    </source>
</reference>
<comment type="caution">
    <text evidence="2">The sequence shown here is derived from an EMBL/GenBank/DDBJ whole genome shotgun (WGS) entry which is preliminary data.</text>
</comment>
<protein>
    <submittedName>
        <fullName evidence="2">Uncharacterized protein</fullName>
    </submittedName>
</protein>
<dbReference type="AlphaFoldDB" id="A0A9P6MC05"/>
<feature type="region of interest" description="Disordered" evidence="1">
    <location>
        <begin position="82"/>
        <end position="124"/>
    </location>
</feature>
<proteinExistence type="predicted"/>
<feature type="non-terminal residue" evidence="2">
    <location>
        <position position="158"/>
    </location>
</feature>
<feature type="compositionally biased region" description="Low complexity" evidence="1">
    <location>
        <begin position="100"/>
        <end position="109"/>
    </location>
</feature>
<dbReference type="Proteomes" id="UP000749646">
    <property type="component" value="Unassembled WGS sequence"/>
</dbReference>